<dbReference type="InterPro" id="IPR045338">
    <property type="entry name" value="DUF6535"/>
</dbReference>
<protein>
    <recommendedName>
        <fullName evidence="2">DUF6535 domain-containing protein</fullName>
    </recommendedName>
</protein>
<keyword evidence="1" id="KW-0472">Membrane</keyword>
<keyword evidence="1" id="KW-0812">Transmembrane</keyword>
<evidence type="ECO:0000313" key="3">
    <source>
        <dbReference type="EMBL" id="KAF8463405.1"/>
    </source>
</evidence>
<dbReference type="OrthoDB" id="3261144at2759"/>
<dbReference type="EMBL" id="WHVB01000071">
    <property type="protein sequence ID" value="KAF8463405.1"/>
    <property type="molecule type" value="Genomic_DNA"/>
</dbReference>
<keyword evidence="1" id="KW-1133">Transmembrane helix</keyword>
<feature type="domain" description="DUF6535" evidence="2">
    <location>
        <begin position="62"/>
        <end position="225"/>
    </location>
</feature>
<comment type="caution">
    <text evidence="3">The sequence shown here is derived from an EMBL/GenBank/DDBJ whole genome shotgun (WGS) entry which is preliminary data.</text>
</comment>
<evidence type="ECO:0000259" key="2">
    <source>
        <dbReference type="Pfam" id="PF20153"/>
    </source>
</evidence>
<dbReference type="Proteomes" id="UP000759537">
    <property type="component" value="Unassembled WGS sequence"/>
</dbReference>
<gene>
    <name evidence="3" type="ORF">DFH94DRAFT_857989</name>
</gene>
<dbReference type="AlphaFoldDB" id="A0A9P5JTP4"/>
<reference evidence="3" key="1">
    <citation type="submission" date="2019-10" db="EMBL/GenBank/DDBJ databases">
        <authorList>
            <consortium name="DOE Joint Genome Institute"/>
            <person name="Kuo A."/>
            <person name="Miyauchi S."/>
            <person name="Kiss E."/>
            <person name="Drula E."/>
            <person name="Kohler A."/>
            <person name="Sanchez-Garcia M."/>
            <person name="Andreopoulos B."/>
            <person name="Barry K.W."/>
            <person name="Bonito G."/>
            <person name="Buee M."/>
            <person name="Carver A."/>
            <person name="Chen C."/>
            <person name="Cichocki N."/>
            <person name="Clum A."/>
            <person name="Culley D."/>
            <person name="Crous P.W."/>
            <person name="Fauchery L."/>
            <person name="Girlanda M."/>
            <person name="Hayes R."/>
            <person name="Keri Z."/>
            <person name="LaButti K."/>
            <person name="Lipzen A."/>
            <person name="Lombard V."/>
            <person name="Magnuson J."/>
            <person name="Maillard F."/>
            <person name="Morin E."/>
            <person name="Murat C."/>
            <person name="Nolan M."/>
            <person name="Ohm R."/>
            <person name="Pangilinan J."/>
            <person name="Pereira M."/>
            <person name="Perotto S."/>
            <person name="Peter M."/>
            <person name="Riley R."/>
            <person name="Sitrit Y."/>
            <person name="Stielow B."/>
            <person name="Szollosi G."/>
            <person name="Zifcakova L."/>
            <person name="Stursova M."/>
            <person name="Spatafora J.W."/>
            <person name="Tedersoo L."/>
            <person name="Vaario L.-M."/>
            <person name="Yamada A."/>
            <person name="Yan M."/>
            <person name="Wang P."/>
            <person name="Xu J."/>
            <person name="Bruns T."/>
            <person name="Baldrian P."/>
            <person name="Vilgalys R."/>
            <person name="Henrissat B."/>
            <person name="Grigoriev I.V."/>
            <person name="Hibbett D."/>
            <person name="Nagy L.G."/>
            <person name="Martin F.M."/>
        </authorList>
    </citation>
    <scope>NUCLEOTIDE SEQUENCE</scope>
    <source>
        <strain evidence="3">Prilba</strain>
    </source>
</reference>
<sequence>MSRGRGDSQSPNFGSLVMDEDIEAQLQDEFTCASGAPRACAPEPLRMDPMESSTSMDARCAVKSYVNSSAEPWNRESDDVLVFTGLFSATVAIFLMESCKLLSPDLNSAIIASSTTQTAQRLASVSSGALFQNVVVQSNAPFQPIASAIRINVTWLLSLVLSLTDALSVARPYWGFAQHHGARHKSHTYILRGIERSRPSRVIDTMPTFLHLSFFFFITGLIDFLLLVNKTAAFCVLGYFSAFSFACLVFTALPSQYLDHPRRPSGSPPGFARRISLILVLAVLVVVVEIGGLLHGFLSSIWNRAPLHAPEHPPALATWRDTLEAQIRRQQRSPTDGLRQSIDRSATAVQLVDASPLCRTLSALDKDQEIENFVARIPGVFESRAIPCMSSAILSSADVSSGRSTSDPILGSCFHDLLITGPPDTSPLTEESHRNRLRTCLKSLWHCGRAYHRLGNSAPLPHYAHTVFTSPEMTRRIQNEQDPTARAIGRCFTSLIAKKLSCDANARSGAGIRFSDAELTAVSAILGTSSEMMDRLGQPGVIGLANIISLLSGEIDTLLDGKVPMDVEQIIQETVVILGTEALHADENASADLPLDLVAQFQGVRSKVANALAPEWLRVQLRQISERLPTIPSRQGLDDDGGTSWVV</sequence>
<accession>A0A9P5JTP4</accession>
<organism evidence="3 4">
    <name type="scientific">Russula ochroleuca</name>
    <dbReference type="NCBI Taxonomy" id="152965"/>
    <lineage>
        <taxon>Eukaryota</taxon>
        <taxon>Fungi</taxon>
        <taxon>Dikarya</taxon>
        <taxon>Basidiomycota</taxon>
        <taxon>Agaricomycotina</taxon>
        <taxon>Agaricomycetes</taxon>
        <taxon>Russulales</taxon>
        <taxon>Russulaceae</taxon>
        <taxon>Russula</taxon>
    </lineage>
</organism>
<proteinExistence type="predicted"/>
<dbReference type="Pfam" id="PF20153">
    <property type="entry name" value="DUF6535"/>
    <property type="match status" value="1"/>
</dbReference>
<feature type="transmembrane region" description="Helical" evidence="1">
    <location>
        <begin position="275"/>
        <end position="298"/>
    </location>
</feature>
<evidence type="ECO:0000256" key="1">
    <source>
        <dbReference type="SAM" id="Phobius"/>
    </source>
</evidence>
<name>A0A9P5JTP4_9AGAM</name>
<evidence type="ECO:0000313" key="4">
    <source>
        <dbReference type="Proteomes" id="UP000759537"/>
    </source>
</evidence>
<feature type="transmembrane region" description="Helical" evidence="1">
    <location>
        <begin position="206"/>
        <end position="225"/>
    </location>
</feature>
<reference evidence="3" key="2">
    <citation type="journal article" date="2020" name="Nat. Commun.">
        <title>Large-scale genome sequencing of mycorrhizal fungi provides insights into the early evolution of symbiotic traits.</title>
        <authorList>
            <person name="Miyauchi S."/>
            <person name="Kiss E."/>
            <person name="Kuo A."/>
            <person name="Drula E."/>
            <person name="Kohler A."/>
            <person name="Sanchez-Garcia M."/>
            <person name="Morin E."/>
            <person name="Andreopoulos B."/>
            <person name="Barry K.W."/>
            <person name="Bonito G."/>
            <person name="Buee M."/>
            <person name="Carver A."/>
            <person name="Chen C."/>
            <person name="Cichocki N."/>
            <person name="Clum A."/>
            <person name="Culley D."/>
            <person name="Crous P.W."/>
            <person name="Fauchery L."/>
            <person name="Girlanda M."/>
            <person name="Hayes R.D."/>
            <person name="Keri Z."/>
            <person name="LaButti K."/>
            <person name="Lipzen A."/>
            <person name="Lombard V."/>
            <person name="Magnuson J."/>
            <person name="Maillard F."/>
            <person name="Murat C."/>
            <person name="Nolan M."/>
            <person name="Ohm R.A."/>
            <person name="Pangilinan J."/>
            <person name="Pereira M.F."/>
            <person name="Perotto S."/>
            <person name="Peter M."/>
            <person name="Pfister S."/>
            <person name="Riley R."/>
            <person name="Sitrit Y."/>
            <person name="Stielow J.B."/>
            <person name="Szollosi G."/>
            <person name="Zifcakova L."/>
            <person name="Stursova M."/>
            <person name="Spatafora J.W."/>
            <person name="Tedersoo L."/>
            <person name="Vaario L.M."/>
            <person name="Yamada A."/>
            <person name="Yan M."/>
            <person name="Wang P."/>
            <person name="Xu J."/>
            <person name="Bruns T."/>
            <person name="Baldrian P."/>
            <person name="Vilgalys R."/>
            <person name="Dunand C."/>
            <person name="Henrissat B."/>
            <person name="Grigoriev I.V."/>
            <person name="Hibbett D."/>
            <person name="Nagy L.G."/>
            <person name="Martin F.M."/>
        </authorList>
    </citation>
    <scope>NUCLEOTIDE SEQUENCE</scope>
    <source>
        <strain evidence="3">Prilba</strain>
    </source>
</reference>
<keyword evidence="4" id="KW-1185">Reference proteome</keyword>
<feature type="transmembrane region" description="Helical" evidence="1">
    <location>
        <begin position="231"/>
        <end position="254"/>
    </location>
</feature>